<protein>
    <recommendedName>
        <fullName evidence="3">Thioesterase</fullName>
    </recommendedName>
</protein>
<sequence>MPTRPVAGDFIDPSEEGLFDQDGLATGFFYYRQCDLASDVFFDDIGMGVRERHALQRSNFAATASLEIFNPVRHGESVTFDVSVIRVGTKSMTYRIRMNSVGDGALRAVVESVGVCMDMAAGRPMALPDEVKARIQAYLE</sequence>
<accession>A0A7Y0E2W0</accession>
<dbReference type="InterPro" id="IPR029069">
    <property type="entry name" value="HotDog_dom_sf"/>
</dbReference>
<comment type="caution">
    <text evidence="1">The sequence shown here is derived from an EMBL/GenBank/DDBJ whole genome shotgun (WGS) entry which is preliminary data.</text>
</comment>
<dbReference type="Gene3D" id="3.10.129.10">
    <property type="entry name" value="Hotdog Thioesterase"/>
    <property type="match status" value="1"/>
</dbReference>
<keyword evidence="2" id="KW-1185">Reference proteome</keyword>
<dbReference type="GO" id="GO:0047617">
    <property type="term" value="F:fatty acyl-CoA hydrolase activity"/>
    <property type="evidence" value="ECO:0007669"/>
    <property type="project" value="TreeGrafter"/>
</dbReference>
<dbReference type="RefSeq" id="WP_169626603.1">
    <property type="nucleotide sequence ID" value="NZ_JABBNT010000005.1"/>
</dbReference>
<gene>
    <name evidence="1" type="ORF">HH303_17215</name>
</gene>
<dbReference type="SUPFAM" id="SSF54637">
    <property type="entry name" value="Thioesterase/thiol ester dehydrase-isomerase"/>
    <property type="match status" value="1"/>
</dbReference>
<dbReference type="CDD" id="cd00586">
    <property type="entry name" value="4HBT"/>
    <property type="match status" value="1"/>
</dbReference>
<organism evidence="1 2">
    <name type="scientific">Pacificispira spongiicola</name>
    <dbReference type="NCBI Taxonomy" id="2729598"/>
    <lineage>
        <taxon>Bacteria</taxon>
        <taxon>Pseudomonadati</taxon>
        <taxon>Pseudomonadota</taxon>
        <taxon>Alphaproteobacteria</taxon>
        <taxon>Rhodospirillales</taxon>
        <taxon>Rhodospirillaceae</taxon>
        <taxon>Pacificispira</taxon>
    </lineage>
</organism>
<dbReference type="PANTHER" id="PTHR31793:SF2">
    <property type="entry name" value="BLR1345 PROTEIN"/>
    <property type="match status" value="1"/>
</dbReference>
<dbReference type="InterPro" id="IPR050563">
    <property type="entry name" value="4-hydroxybenzoyl-CoA_TE"/>
</dbReference>
<dbReference type="EMBL" id="JABBNT010000005">
    <property type="protein sequence ID" value="NMM46234.1"/>
    <property type="molecule type" value="Genomic_DNA"/>
</dbReference>
<name>A0A7Y0E2W0_9PROT</name>
<dbReference type="PANTHER" id="PTHR31793">
    <property type="entry name" value="4-HYDROXYBENZOYL-COA THIOESTERASE FAMILY MEMBER"/>
    <property type="match status" value="1"/>
</dbReference>
<evidence type="ECO:0000313" key="1">
    <source>
        <dbReference type="EMBL" id="NMM46234.1"/>
    </source>
</evidence>
<reference evidence="1 2" key="1">
    <citation type="submission" date="2020-04" db="EMBL/GenBank/DDBJ databases">
        <title>Rhodospirillaceae bacterium KN72 isolated from deep sea.</title>
        <authorList>
            <person name="Zhang D.-C."/>
        </authorList>
    </citation>
    <scope>NUCLEOTIDE SEQUENCE [LARGE SCALE GENOMIC DNA]</scope>
    <source>
        <strain evidence="1 2">KN72</strain>
    </source>
</reference>
<evidence type="ECO:0008006" key="3">
    <source>
        <dbReference type="Google" id="ProtNLM"/>
    </source>
</evidence>
<proteinExistence type="predicted"/>
<dbReference type="Pfam" id="PF13279">
    <property type="entry name" value="4HBT_2"/>
    <property type="match status" value="1"/>
</dbReference>
<dbReference type="AlphaFoldDB" id="A0A7Y0E2W0"/>
<evidence type="ECO:0000313" key="2">
    <source>
        <dbReference type="Proteomes" id="UP000539372"/>
    </source>
</evidence>
<dbReference type="Proteomes" id="UP000539372">
    <property type="component" value="Unassembled WGS sequence"/>
</dbReference>